<organism evidence="2 3">
    <name type="scientific">Amycolatopsis endophytica</name>
    <dbReference type="NCBI Taxonomy" id="860233"/>
    <lineage>
        <taxon>Bacteria</taxon>
        <taxon>Bacillati</taxon>
        <taxon>Actinomycetota</taxon>
        <taxon>Actinomycetes</taxon>
        <taxon>Pseudonocardiales</taxon>
        <taxon>Pseudonocardiaceae</taxon>
        <taxon>Amycolatopsis</taxon>
    </lineage>
</organism>
<dbReference type="Pfam" id="PF12867">
    <property type="entry name" value="DinB_2"/>
    <property type="match status" value="1"/>
</dbReference>
<dbReference type="Proteomes" id="UP000549616">
    <property type="component" value="Unassembled WGS sequence"/>
</dbReference>
<dbReference type="InterPro" id="IPR034660">
    <property type="entry name" value="DinB/YfiT-like"/>
</dbReference>
<evidence type="ECO:0000313" key="3">
    <source>
        <dbReference type="Proteomes" id="UP000549616"/>
    </source>
</evidence>
<sequence>MPTIAWVTWHVGWWWSTALDHARCRAPRHREEVGWPGDENAIRWLRELRDEWVEVLDGLPDPGAPAAFPWPADAGLTVEHQAAWVNAELMKNVGQLRLLRAVSA</sequence>
<comment type="caution">
    <text evidence="2">The sequence shown here is derived from an EMBL/GenBank/DDBJ whole genome shotgun (WGS) entry which is preliminary data.</text>
</comment>
<reference evidence="2 3" key="1">
    <citation type="submission" date="2020-07" db="EMBL/GenBank/DDBJ databases">
        <title>Sequencing the genomes of 1000 actinobacteria strains.</title>
        <authorList>
            <person name="Klenk H.-P."/>
        </authorList>
    </citation>
    <scope>NUCLEOTIDE SEQUENCE [LARGE SCALE GENOMIC DNA]</scope>
    <source>
        <strain evidence="2 3">DSM 104006</strain>
    </source>
</reference>
<dbReference type="AlphaFoldDB" id="A0A853BFI3"/>
<gene>
    <name evidence="2" type="ORF">HNR02_006702</name>
</gene>
<proteinExistence type="predicted"/>
<dbReference type="EMBL" id="JACCFK010000002">
    <property type="protein sequence ID" value="NYI93327.1"/>
    <property type="molecule type" value="Genomic_DNA"/>
</dbReference>
<dbReference type="InterPro" id="IPR024775">
    <property type="entry name" value="DinB-like"/>
</dbReference>
<evidence type="ECO:0000313" key="2">
    <source>
        <dbReference type="EMBL" id="NYI93327.1"/>
    </source>
</evidence>
<protein>
    <recommendedName>
        <fullName evidence="1">DinB-like domain-containing protein</fullName>
    </recommendedName>
</protein>
<feature type="domain" description="DinB-like" evidence="1">
    <location>
        <begin position="2"/>
        <end position="96"/>
    </location>
</feature>
<evidence type="ECO:0000259" key="1">
    <source>
        <dbReference type="Pfam" id="PF12867"/>
    </source>
</evidence>
<accession>A0A853BFI3</accession>
<name>A0A853BFI3_9PSEU</name>
<dbReference type="SUPFAM" id="SSF109854">
    <property type="entry name" value="DinB/YfiT-like putative metalloenzymes"/>
    <property type="match status" value="1"/>
</dbReference>
<keyword evidence="3" id="KW-1185">Reference proteome</keyword>